<protein>
    <submittedName>
        <fullName evidence="1">Uncharacterized protein</fullName>
    </submittedName>
</protein>
<name>A0A0E9UP36_ANGAN</name>
<dbReference type="AlphaFoldDB" id="A0A0E9UP36"/>
<organism evidence="1">
    <name type="scientific">Anguilla anguilla</name>
    <name type="common">European freshwater eel</name>
    <name type="synonym">Muraena anguilla</name>
    <dbReference type="NCBI Taxonomy" id="7936"/>
    <lineage>
        <taxon>Eukaryota</taxon>
        <taxon>Metazoa</taxon>
        <taxon>Chordata</taxon>
        <taxon>Craniata</taxon>
        <taxon>Vertebrata</taxon>
        <taxon>Euteleostomi</taxon>
        <taxon>Actinopterygii</taxon>
        <taxon>Neopterygii</taxon>
        <taxon>Teleostei</taxon>
        <taxon>Anguilliformes</taxon>
        <taxon>Anguillidae</taxon>
        <taxon>Anguilla</taxon>
    </lineage>
</organism>
<reference evidence="1" key="2">
    <citation type="journal article" date="2015" name="Fish Shellfish Immunol.">
        <title>Early steps in the European eel (Anguilla anguilla)-Vibrio vulnificus interaction in the gills: Role of the RtxA13 toxin.</title>
        <authorList>
            <person name="Callol A."/>
            <person name="Pajuelo D."/>
            <person name="Ebbesson L."/>
            <person name="Teles M."/>
            <person name="MacKenzie S."/>
            <person name="Amaro C."/>
        </authorList>
    </citation>
    <scope>NUCLEOTIDE SEQUENCE</scope>
</reference>
<reference evidence="1" key="1">
    <citation type="submission" date="2014-11" db="EMBL/GenBank/DDBJ databases">
        <authorList>
            <person name="Amaro Gonzalez C."/>
        </authorList>
    </citation>
    <scope>NUCLEOTIDE SEQUENCE</scope>
</reference>
<sequence>MPKQHYSSVSDGSLRSYRTRSVLHRAPLYRKLYDIFANKTRPKITREV</sequence>
<accession>A0A0E9UP36</accession>
<evidence type="ECO:0000313" key="1">
    <source>
        <dbReference type="EMBL" id="JAH67634.1"/>
    </source>
</evidence>
<dbReference type="EMBL" id="GBXM01040943">
    <property type="protein sequence ID" value="JAH67634.1"/>
    <property type="molecule type" value="Transcribed_RNA"/>
</dbReference>
<proteinExistence type="predicted"/>